<proteinExistence type="predicted"/>
<dbReference type="InterPro" id="IPR025334">
    <property type="entry name" value="DUF4240"/>
</dbReference>
<sequence>MDRQDFWHLIDQAREGAPDDRAIAERATALLAVRPREDILAFQQLFWDLMSESYREPLWGAAYTINGGCSDDGFDYFRGWLIGQGRATFESAVADPDSLAGNPVVQEAAKDFMELDNESMLGIAYGAYRTAQGEEMPHDAYTIKHSDPGPGWDFDDREETRRHLPRLTALYDVHYAR</sequence>
<gene>
    <name evidence="2" type="ORF">GCM10010191_81340</name>
</gene>
<evidence type="ECO:0000313" key="2">
    <source>
        <dbReference type="EMBL" id="GAA2451030.1"/>
    </source>
</evidence>
<dbReference type="RefSeq" id="WP_344596589.1">
    <property type="nucleotide sequence ID" value="NZ_BAAARW010000038.1"/>
</dbReference>
<reference evidence="3" key="1">
    <citation type="journal article" date="2019" name="Int. J. Syst. Evol. Microbiol.">
        <title>The Global Catalogue of Microorganisms (GCM) 10K type strain sequencing project: providing services to taxonomists for standard genome sequencing and annotation.</title>
        <authorList>
            <consortium name="The Broad Institute Genomics Platform"/>
            <consortium name="The Broad Institute Genome Sequencing Center for Infectious Disease"/>
            <person name="Wu L."/>
            <person name="Ma J."/>
        </authorList>
    </citation>
    <scope>NUCLEOTIDE SEQUENCE [LARGE SCALE GENOMIC DNA]</scope>
    <source>
        <strain evidence="3">JCM 3325</strain>
    </source>
</reference>
<comment type="caution">
    <text evidence="2">The sequence shown here is derived from an EMBL/GenBank/DDBJ whole genome shotgun (WGS) entry which is preliminary data.</text>
</comment>
<protein>
    <recommendedName>
        <fullName evidence="1">DUF4240 domain-containing protein</fullName>
    </recommendedName>
</protein>
<dbReference type="EMBL" id="BAAARW010000038">
    <property type="protein sequence ID" value="GAA2451030.1"/>
    <property type="molecule type" value="Genomic_DNA"/>
</dbReference>
<feature type="domain" description="DUF4240" evidence="1">
    <location>
        <begin position="1"/>
        <end position="129"/>
    </location>
</feature>
<name>A0ABP5XBN4_9ACTN</name>
<keyword evidence="3" id="KW-1185">Reference proteome</keyword>
<dbReference type="Proteomes" id="UP001501231">
    <property type="component" value="Unassembled WGS sequence"/>
</dbReference>
<accession>A0ABP5XBN4</accession>
<dbReference type="Pfam" id="PF14024">
    <property type="entry name" value="DUF4240"/>
    <property type="match status" value="1"/>
</dbReference>
<evidence type="ECO:0000313" key="3">
    <source>
        <dbReference type="Proteomes" id="UP001501231"/>
    </source>
</evidence>
<organism evidence="2 3">
    <name type="scientific">Actinomadura vinacea</name>
    <dbReference type="NCBI Taxonomy" id="115336"/>
    <lineage>
        <taxon>Bacteria</taxon>
        <taxon>Bacillati</taxon>
        <taxon>Actinomycetota</taxon>
        <taxon>Actinomycetes</taxon>
        <taxon>Streptosporangiales</taxon>
        <taxon>Thermomonosporaceae</taxon>
        <taxon>Actinomadura</taxon>
    </lineage>
</organism>
<evidence type="ECO:0000259" key="1">
    <source>
        <dbReference type="Pfam" id="PF14024"/>
    </source>
</evidence>